<feature type="binding site" evidence="13">
    <location>
        <position position="603"/>
    </location>
    <ligand>
        <name>ATP</name>
        <dbReference type="ChEBI" id="CHEBI:30616"/>
    </ligand>
</feature>
<evidence type="ECO:0000256" key="7">
    <source>
        <dbReference type="ARBA" id="ARBA00022741"/>
    </source>
</evidence>
<feature type="transmembrane region" description="Helical" evidence="14">
    <location>
        <begin position="373"/>
        <end position="395"/>
    </location>
</feature>
<evidence type="ECO:0000256" key="4">
    <source>
        <dbReference type="ARBA" id="ARBA00022679"/>
    </source>
</evidence>
<feature type="binding site" evidence="13">
    <location>
        <position position="568"/>
    </location>
    <ligand>
        <name>AMP</name>
        <dbReference type="ChEBI" id="CHEBI:456215"/>
    </ligand>
</feature>
<evidence type="ECO:0000256" key="1">
    <source>
        <dbReference type="ARBA" id="ARBA00004141"/>
    </source>
</evidence>
<feature type="binding site" evidence="13">
    <location>
        <begin position="561"/>
        <end position="564"/>
    </location>
    <ligand>
        <name>AMP</name>
        <dbReference type="ChEBI" id="CHEBI:456215"/>
    </ligand>
</feature>
<keyword evidence="17" id="KW-1185">Reference proteome</keyword>
<feature type="binding site" evidence="13">
    <location>
        <position position="609"/>
    </location>
    <ligand>
        <name>AMP</name>
        <dbReference type="ChEBI" id="CHEBI:456215"/>
    </ligand>
</feature>
<feature type="binding site" evidence="13">
    <location>
        <begin position="533"/>
        <end position="535"/>
    </location>
    <ligand>
        <name>AMP</name>
        <dbReference type="ChEBI" id="CHEBI:456215"/>
    </ligand>
</feature>
<dbReference type="GO" id="GO:0044209">
    <property type="term" value="P:AMP salvage"/>
    <property type="evidence" value="ECO:0007669"/>
    <property type="project" value="UniProtKB-UniRule"/>
</dbReference>
<dbReference type="PRINTS" id="PR00303">
    <property type="entry name" value="SECYTRNLCASE"/>
</dbReference>
<dbReference type="EMBL" id="ATLK01000002">
    <property type="protein sequence ID" value="KFF30689.1"/>
    <property type="molecule type" value="Genomic_DNA"/>
</dbReference>
<dbReference type="STRING" id="1341695.BBOMB_1556"/>
<feature type="region of interest" description="Disordered" evidence="15">
    <location>
        <begin position="443"/>
        <end position="474"/>
    </location>
</feature>
<feature type="binding site" evidence="13">
    <location>
        <position position="648"/>
    </location>
    <ligand>
        <name>ATP</name>
        <dbReference type="ChEBI" id="CHEBI:30616"/>
    </ligand>
</feature>
<keyword evidence="12 14" id="KW-0472">Membrane</keyword>
<feature type="transmembrane region" description="Helical" evidence="14">
    <location>
        <begin position="116"/>
        <end position="135"/>
    </location>
</feature>
<keyword evidence="6 13" id="KW-0545">Nucleotide biosynthesis</keyword>
<dbReference type="InterPro" id="IPR026593">
    <property type="entry name" value="SecY"/>
</dbReference>
<dbReference type="UniPathway" id="UPA00588">
    <property type="reaction ID" value="UER00649"/>
</dbReference>
<dbReference type="PANTHER" id="PTHR23359">
    <property type="entry name" value="NUCLEOTIDE KINASE"/>
    <property type="match status" value="1"/>
</dbReference>
<dbReference type="HAMAP" id="MF_01465">
    <property type="entry name" value="SecY"/>
    <property type="match status" value="1"/>
</dbReference>
<evidence type="ECO:0000256" key="9">
    <source>
        <dbReference type="ARBA" id="ARBA00022927"/>
    </source>
</evidence>
<sequence length="666" mass="73726">MRTLIQAFKTKELRNKILFVIAMIIIYRIGSFIPAPGVDYNKVQECVGRLNDSQENFVGLVNLFSGGAMLQLSIFALGVMPYITASIVIQLLRVVIPRFQELHKEGQSGEAKLTQYTRYLTIGLAILQSTTILVTARSGALFNYQCGQVIPDGSVWNLVLMVIVLTGGTGLIMWMAELITEKGIGQGMSILIFMSICSGFLPQLWQIGWGTNGKNGNWRSFGIVTAVLIVILIVVDYVELAQRRIPVQYTRRMVGRKMYGGSSTYLPLKINMSGVIPPIFASSILAIPTLVAQFGKSDQSWVKWINSNLANTTSWVYILLYSLMIVAFCFFYTSITFDPDETADNMKEYGGFIPGIRAGSATSRYLQYVMNRLNTVGSIYLLFVALIPTVLIMALKLNSKLPFGGTTILIIAGVGLDTLRQAKAQTEQFQYNGFLLENVDHKEGKDTKSEVKNHSNSEHTSSKPAADEKGTSRSKGLRLVIMGPQGVGKGTQAELLSKHYGIPHISTGDIFRQNLKNDTELGREAKRYTDKGELVPDELTDRIVADRLAQADAKDGWILDGYPRNAEQVEALDGLLEREGETLNSVVALDADCEVLMDRMSRRAQSEGRDDDTPEAIEVRLKTYEEQTAPLLGTYRDRGELLSFDGTGDIDEISQGIIEKLDAARQ</sequence>
<comment type="pathway">
    <text evidence="13">Purine metabolism; AMP biosynthesis via salvage pathway; AMP from ADP: step 1/1.</text>
</comment>
<feature type="compositionally biased region" description="Basic and acidic residues" evidence="15">
    <location>
        <begin position="443"/>
        <end position="471"/>
    </location>
</feature>
<evidence type="ECO:0000256" key="12">
    <source>
        <dbReference type="ARBA" id="ARBA00023136"/>
    </source>
</evidence>
<dbReference type="InterPro" id="IPR000850">
    <property type="entry name" value="Adenylat/UMP-CMP_kin"/>
</dbReference>
<comment type="similarity">
    <text evidence="13">Belongs to the adenylate kinase family.</text>
</comment>
<dbReference type="FunFam" id="1.10.3370.10:FF:000001">
    <property type="entry name" value="Preprotein translocase subunit SecY"/>
    <property type="match status" value="1"/>
</dbReference>
<reference evidence="16 17" key="1">
    <citation type="journal article" date="2014" name="Appl. Environ. Microbiol.">
        <title>Genomic encyclopedia of type strains of the genus Bifidobacterium.</title>
        <authorList>
            <person name="Milani C."/>
            <person name="Lugli G.A."/>
            <person name="Duranti S."/>
            <person name="Turroni F."/>
            <person name="Bottacini F."/>
            <person name="Mangifesta M."/>
            <person name="Sanchez B."/>
            <person name="Viappiani A."/>
            <person name="Mancabelli L."/>
            <person name="Taminiau B."/>
            <person name="Delcenserie V."/>
            <person name="Barrangou R."/>
            <person name="Margolles A."/>
            <person name="van Sinderen D."/>
            <person name="Ventura M."/>
        </authorList>
    </citation>
    <scope>NUCLEOTIDE SEQUENCE [LARGE SCALE GENOMIC DNA]</scope>
    <source>
        <strain evidence="16 17">DSM 19703</strain>
    </source>
</reference>
<comment type="function">
    <text evidence="13">Catalyzes the reversible transfer of the terminal phosphate group between ATP and AMP. Plays an important role in cellular energy homeostasis and in adenine nucleotide metabolism.</text>
</comment>
<dbReference type="GO" id="GO:0005524">
    <property type="term" value="F:ATP binding"/>
    <property type="evidence" value="ECO:0007669"/>
    <property type="project" value="UniProtKB-UniRule"/>
</dbReference>
<comment type="caution">
    <text evidence="14">Lacks conserved residue(s) required for the propagation of feature annotation.</text>
</comment>
<dbReference type="InterPro" id="IPR030659">
    <property type="entry name" value="SecY_CS"/>
</dbReference>
<dbReference type="PROSITE" id="PS00755">
    <property type="entry name" value="SECY_1"/>
    <property type="match status" value="1"/>
</dbReference>
<keyword evidence="11 14" id="KW-0811">Translocation</keyword>
<feature type="transmembrane region" description="Helical" evidence="14">
    <location>
        <begin position="17"/>
        <end position="35"/>
    </location>
</feature>
<dbReference type="PROSITE" id="PS00113">
    <property type="entry name" value="ADENYLATE_KINASE"/>
    <property type="match status" value="1"/>
</dbReference>
<keyword evidence="8 13" id="KW-0418">Kinase</keyword>
<feature type="transmembrane region" description="Helical" evidence="14">
    <location>
        <begin position="220"/>
        <end position="238"/>
    </location>
</feature>
<dbReference type="Gene3D" id="1.10.3370.10">
    <property type="entry name" value="SecY subunit domain"/>
    <property type="match status" value="1"/>
</dbReference>
<dbReference type="GO" id="GO:0005886">
    <property type="term" value="C:plasma membrane"/>
    <property type="evidence" value="ECO:0007669"/>
    <property type="project" value="UniProtKB-SubCell"/>
</dbReference>
<keyword evidence="3 14" id="KW-0813">Transport</keyword>
<dbReference type="Pfam" id="PF00344">
    <property type="entry name" value="SecY"/>
    <property type="match status" value="1"/>
</dbReference>
<dbReference type="Proteomes" id="UP000028730">
    <property type="component" value="Unassembled WGS sequence"/>
</dbReference>
<evidence type="ECO:0000256" key="14">
    <source>
        <dbReference type="HAMAP-Rule" id="MF_01465"/>
    </source>
</evidence>
<dbReference type="CDD" id="cd01428">
    <property type="entry name" value="ADK"/>
    <property type="match status" value="1"/>
</dbReference>
<keyword evidence="10 14" id="KW-1133">Transmembrane helix</keyword>
<dbReference type="NCBIfam" id="NF001381">
    <property type="entry name" value="PRK00279.1-3"/>
    <property type="match status" value="1"/>
</dbReference>
<dbReference type="GO" id="GO:0006605">
    <property type="term" value="P:protein targeting"/>
    <property type="evidence" value="ECO:0007669"/>
    <property type="project" value="UniProtKB-UniRule"/>
</dbReference>
<dbReference type="AlphaFoldDB" id="A0A086BP25"/>
<feature type="transmembrane region" description="Helical" evidence="14">
    <location>
        <begin position="188"/>
        <end position="208"/>
    </location>
</feature>
<dbReference type="EC" id="2.7.4.3" evidence="13"/>
<protein>
    <recommendedName>
        <fullName evidence="13 14">Multifunctional fusion protein</fullName>
    </recommendedName>
    <domain>
        <recommendedName>
            <fullName evidence="13">Adenylate kinase</fullName>
            <shortName evidence="13">AK</shortName>
            <ecNumber evidence="13">2.7.4.3</ecNumber>
        </recommendedName>
        <alternativeName>
            <fullName evidence="13">ATP-AMP transphosphorylase</fullName>
        </alternativeName>
        <alternativeName>
            <fullName evidence="13">ATP:AMP phosphotransferase</fullName>
        </alternativeName>
        <alternativeName>
            <fullName evidence="13">Adenylate monophosphate kinase</fullName>
        </alternativeName>
    </domain>
    <domain>
        <recommendedName>
            <fullName evidence="14">Protein translocase subunit SecY</fullName>
        </recommendedName>
    </domain>
</protein>
<feature type="binding site" evidence="13">
    <location>
        <position position="507"/>
    </location>
    <ligand>
        <name>AMP</name>
        <dbReference type="ChEBI" id="CHEBI:456215"/>
    </ligand>
</feature>
<organism evidence="16 17">
    <name type="scientific">Bifidobacterium bombi DSM 19703</name>
    <dbReference type="NCBI Taxonomy" id="1341695"/>
    <lineage>
        <taxon>Bacteria</taxon>
        <taxon>Bacillati</taxon>
        <taxon>Actinomycetota</taxon>
        <taxon>Actinomycetes</taxon>
        <taxon>Bifidobacteriales</taxon>
        <taxon>Bifidobacteriaceae</taxon>
        <taxon>Bifidobacterium</taxon>
    </lineage>
</organism>
<dbReference type="GO" id="GO:0004017">
    <property type="term" value="F:AMP kinase activity"/>
    <property type="evidence" value="ECO:0007669"/>
    <property type="project" value="UniProtKB-UniRule"/>
</dbReference>
<comment type="catalytic activity">
    <reaction evidence="13">
        <text>AMP + ATP = 2 ADP</text>
        <dbReference type="Rhea" id="RHEA:12973"/>
        <dbReference type="ChEBI" id="CHEBI:30616"/>
        <dbReference type="ChEBI" id="CHEBI:456215"/>
        <dbReference type="ChEBI" id="CHEBI:456216"/>
        <dbReference type="EC" id="2.7.4.3"/>
    </reaction>
</comment>
<feature type="binding site" evidence="13">
    <location>
        <begin position="486"/>
        <end position="491"/>
    </location>
    <ligand>
        <name>ATP</name>
        <dbReference type="ChEBI" id="CHEBI:30616"/>
    </ligand>
</feature>
<evidence type="ECO:0000256" key="15">
    <source>
        <dbReference type="SAM" id="MobiDB-lite"/>
    </source>
</evidence>
<dbReference type="OrthoDB" id="9809248at2"/>
<comment type="subunit">
    <text evidence="14">Component of the Sec protein translocase complex. Heterotrimer consisting of SecY, SecE and SecG subunits. The heterotrimers can form oligomers, although 1 heterotrimer is thought to be able to translocate proteins. Interacts with the ribosome. Interacts with SecDF, and other proteins may be involved. Interacts with SecA.</text>
</comment>
<dbReference type="GO" id="GO:0043952">
    <property type="term" value="P:protein transport by the Sec complex"/>
    <property type="evidence" value="ECO:0007669"/>
    <property type="project" value="UniProtKB-UniRule"/>
</dbReference>
<dbReference type="eggNOG" id="COG0201">
    <property type="taxonomic scope" value="Bacteria"/>
</dbReference>
<comment type="similarity">
    <text evidence="2 14">Belongs to the SecY/SEC61-alpha family.</text>
</comment>
<dbReference type="SUPFAM" id="SSF103491">
    <property type="entry name" value="Preprotein translocase SecY subunit"/>
    <property type="match status" value="1"/>
</dbReference>
<evidence type="ECO:0000256" key="5">
    <source>
        <dbReference type="ARBA" id="ARBA00022692"/>
    </source>
</evidence>
<dbReference type="HAMAP" id="MF_00235">
    <property type="entry name" value="Adenylate_kinase_Adk"/>
    <property type="match status" value="1"/>
</dbReference>
<name>A0A086BP25_9BIFI</name>
<keyword evidence="5 14" id="KW-0812">Transmembrane</keyword>
<gene>
    <name evidence="14" type="primary">secY</name>
    <name evidence="13" type="synonym">adk</name>
    <name evidence="16" type="ORF">BBOMB_1556</name>
</gene>
<evidence type="ECO:0000256" key="6">
    <source>
        <dbReference type="ARBA" id="ARBA00022727"/>
    </source>
</evidence>
<feature type="binding site" evidence="13">
    <location>
        <position position="512"/>
    </location>
    <ligand>
        <name>AMP</name>
        <dbReference type="ChEBI" id="CHEBI:456215"/>
    </ligand>
</feature>
<keyword evidence="9 14" id="KW-0653">Protein transport</keyword>
<dbReference type="InterPro" id="IPR023201">
    <property type="entry name" value="SecY_dom_sf"/>
</dbReference>
<evidence type="ECO:0000256" key="3">
    <source>
        <dbReference type="ARBA" id="ARBA00022448"/>
    </source>
</evidence>
<evidence type="ECO:0000313" key="16">
    <source>
        <dbReference type="EMBL" id="KFF30689.1"/>
    </source>
</evidence>
<keyword evidence="7 13" id="KW-0547">Nucleotide-binding</keyword>
<evidence type="ECO:0000256" key="8">
    <source>
        <dbReference type="ARBA" id="ARBA00022777"/>
    </source>
</evidence>
<evidence type="ECO:0000256" key="10">
    <source>
        <dbReference type="ARBA" id="ARBA00022989"/>
    </source>
</evidence>
<feature type="binding site" evidence="13">
    <location>
        <position position="620"/>
    </location>
    <ligand>
        <name>AMP</name>
        <dbReference type="ChEBI" id="CHEBI:456215"/>
    </ligand>
</feature>
<dbReference type="Gene3D" id="3.40.50.300">
    <property type="entry name" value="P-loop containing nucleotide triphosphate hydrolases"/>
    <property type="match status" value="1"/>
</dbReference>
<dbReference type="GO" id="GO:0065002">
    <property type="term" value="P:intracellular protein transmembrane transport"/>
    <property type="evidence" value="ECO:0007669"/>
    <property type="project" value="UniProtKB-UniRule"/>
</dbReference>
<dbReference type="Pfam" id="PF00406">
    <property type="entry name" value="ADK"/>
    <property type="match status" value="1"/>
</dbReference>
<evidence type="ECO:0000256" key="13">
    <source>
        <dbReference type="HAMAP-Rule" id="MF_00235"/>
    </source>
</evidence>
<dbReference type="NCBIfam" id="NF011100">
    <property type="entry name" value="PRK14527.1"/>
    <property type="match status" value="1"/>
</dbReference>
<keyword evidence="14" id="KW-1003">Cell membrane</keyword>
<comment type="caution">
    <text evidence="16">The sequence shown here is derived from an EMBL/GenBank/DDBJ whole genome shotgun (WGS) entry which is preliminary data.</text>
</comment>
<comment type="subunit">
    <text evidence="13">Monomer.</text>
</comment>
<feature type="transmembrane region" description="Helical" evidence="14">
    <location>
        <begin position="72"/>
        <end position="96"/>
    </location>
</feature>
<evidence type="ECO:0000256" key="11">
    <source>
        <dbReference type="ARBA" id="ARBA00023010"/>
    </source>
</evidence>
<accession>A0A086BP25</accession>
<evidence type="ECO:0000313" key="17">
    <source>
        <dbReference type="Proteomes" id="UP000028730"/>
    </source>
</evidence>
<feature type="transmembrane region" description="Helical" evidence="14">
    <location>
        <begin position="155"/>
        <end position="176"/>
    </location>
</feature>
<dbReference type="NCBIfam" id="NF011105">
    <property type="entry name" value="PRK14532.1"/>
    <property type="match status" value="1"/>
</dbReference>
<feature type="transmembrane region" description="Helical" evidence="14">
    <location>
        <begin position="315"/>
        <end position="337"/>
    </location>
</feature>
<dbReference type="InterPro" id="IPR033690">
    <property type="entry name" value="Adenylat_kinase_CS"/>
</dbReference>
<proteinExistence type="inferred from homology"/>
<feature type="transmembrane region" description="Helical" evidence="14">
    <location>
        <begin position="275"/>
        <end position="295"/>
    </location>
</feature>
<dbReference type="SUPFAM" id="SSF52540">
    <property type="entry name" value="P-loop containing nucleoside triphosphate hydrolases"/>
    <property type="match status" value="1"/>
</dbReference>
<evidence type="ECO:0000256" key="2">
    <source>
        <dbReference type="ARBA" id="ARBA00005751"/>
    </source>
</evidence>
<dbReference type="NCBIfam" id="TIGR00967">
    <property type="entry name" value="3a0501s007"/>
    <property type="match status" value="1"/>
</dbReference>
<keyword evidence="13" id="KW-0067">ATP-binding</keyword>
<dbReference type="GO" id="GO:0005737">
    <property type="term" value="C:cytoplasm"/>
    <property type="evidence" value="ECO:0007669"/>
    <property type="project" value="UniProtKB-SubCell"/>
</dbReference>
<comment type="subcellular location">
    <subcellularLocation>
        <location evidence="14">Cell membrane</location>
        <topology evidence="14">Multi-pass membrane protein</topology>
    </subcellularLocation>
    <subcellularLocation>
        <location evidence="13">Cytoplasm</location>
    </subcellularLocation>
    <subcellularLocation>
        <location evidence="1">Membrane</location>
        <topology evidence="1">Multi-pass membrane protein</topology>
    </subcellularLocation>
</comment>
<dbReference type="NCBIfam" id="NF011104">
    <property type="entry name" value="PRK14531.1"/>
    <property type="match status" value="1"/>
</dbReference>
<dbReference type="InterPro" id="IPR027417">
    <property type="entry name" value="P-loop_NTPase"/>
</dbReference>
<feature type="region of interest" description="NMP" evidence="13">
    <location>
        <begin position="506"/>
        <end position="535"/>
    </location>
</feature>
<keyword evidence="13" id="KW-0963">Cytoplasm</keyword>
<dbReference type="InterPro" id="IPR002208">
    <property type="entry name" value="SecY/SEC61-alpha"/>
</dbReference>
<comment type="function">
    <text evidence="14">The central subunit of the protein translocation channel SecYEG. Consists of two halves formed by TMs 1-5 and 6-10. These two domains form a lateral gate at the front which open onto the bilayer between TMs 2 and 7, and are clamped together by SecE at the back. The channel is closed by both a pore ring composed of hydrophobic SecY resides and a short helix (helix 2A) on the extracellular side of the membrane which forms a plug. The plug probably moves laterally to allow the channel to open. The ring and the pore may move independently.</text>
</comment>
<keyword evidence="4 13" id="KW-0808">Transferase</keyword>
<comment type="domain">
    <text evidence="13">Consists of three domains, a large central CORE domain and two small peripheral domains, NMPbind and LID, which undergo movements during catalysis. The LID domain closes over the site of phosphoryl transfer upon ATP binding. Assembling and dissambling the active center during each catalytic cycle provides an effective means to prevent ATP hydrolysis.</text>
</comment>